<dbReference type="InterPro" id="IPR043128">
    <property type="entry name" value="Rev_trsase/Diguanyl_cyclase"/>
</dbReference>
<feature type="region of interest" description="Disordered" evidence="1">
    <location>
        <begin position="1034"/>
        <end position="1065"/>
    </location>
</feature>
<evidence type="ECO:0000256" key="1">
    <source>
        <dbReference type="SAM" id="MobiDB-lite"/>
    </source>
</evidence>
<proteinExistence type="predicted"/>
<evidence type="ECO:0000259" key="2">
    <source>
        <dbReference type="PROSITE" id="PS50878"/>
    </source>
</evidence>
<evidence type="ECO:0000313" key="4">
    <source>
        <dbReference type="Proteomes" id="UP000037035"/>
    </source>
</evidence>
<dbReference type="Pfam" id="PF00078">
    <property type="entry name" value="RVT_1"/>
    <property type="match status" value="1"/>
</dbReference>
<gene>
    <name evidence="3" type="ORF">VP01_18g8</name>
</gene>
<dbReference type="Proteomes" id="UP000037035">
    <property type="component" value="Unassembled WGS sequence"/>
</dbReference>
<keyword evidence="3" id="KW-0548">Nucleotidyltransferase</keyword>
<dbReference type="Gene3D" id="3.30.70.270">
    <property type="match status" value="1"/>
</dbReference>
<feature type="domain" description="Reverse transcriptase" evidence="2">
    <location>
        <begin position="305"/>
        <end position="580"/>
    </location>
</feature>
<dbReference type="OrthoDB" id="3269595at2759"/>
<comment type="caution">
    <text evidence="3">The sequence shown here is derived from an EMBL/GenBank/DDBJ whole genome shotgun (WGS) entry which is preliminary data.</text>
</comment>
<evidence type="ECO:0000313" key="3">
    <source>
        <dbReference type="EMBL" id="KNZ58592.1"/>
    </source>
</evidence>
<dbReference type="AlphaFoldDB" id="A0A0L6VDF0"/>
<keyword evidence="4" id="KW-1185">Reference proteome</keyword>
<keyword evidence="3" id="KW-0808">Transferase</keyword>
<dbReference type="CDD" id="cd01650">
    <property type="entry name" value="RT_nLTR_like"/>
    <property type="match status" value="1"/>
</dbReference>
<dbReference type="STRING" id="27349.A0A0L6VDF0"/>
<dbReference type="PANTHER" id="PTHR19446">
    <property type="entry name" value="REVERSE TRANSCRIPTASES"/>
    <property type="match status" value="1"/>
</dbReference>
<name>A0A0L6VDF0_9BASI</name>
<dbReference type="VEuPathDB" id="FungiDB:VP01_18g8"/>
<dbReference type="GO" id="GO:0003964">
    <property type="term" value="F:RNA-directed DNA polymerase activity"/>
    <property type="evidence" value="ECO:0007669"/>
    <property type="project" value="UniProtKB-KW"/>
</dbReference>
<feature type="region of interest" description="Disordered" evidence="1">
    <location>
        <begin position="184"/>
        <end position="212"/>
    </location>
</feature>
<protein>
    <submittedName>
        <fullName evidence="3">RNA-directed DNA polymerase, Non LTR Retrotransposon</fullName>
    </submittedName>
</protein>
<dbReference type="SUPFAM" id="SSF56672">
    <property type="entry name" value="DNA/RNA polymerases"/>
    <property type="match status" value="1"/>
</dbReference>
<dbReference type="InterPro" id="IPR043502">
    <property type="entry name" value="DNA/RNA_pol_sf"/>
</dbReference>
<organism evidence="3 4">
    <name type="scientific">Puccinia sorghi</name>
    <dbReference type="NCBI Taxonomy" id="27349"/>
    <lineage>
        <taxon>Eukaryota</taxon>
        <taxon>Fungi</taxon>
        <taxon>Dikarya</taxon>
        <taxon>Basidiomycota</taxon>
        <taxon>Pucciniomycotina</taxon>
        <taxon>Pucciniomycetes</taxon>
        <taxon>Pucciniales</taxon>
        <taxon>Pucciniaceae</taxon>
        <taxon>Puccinia</taxon>
    </lineage>
</organism>
<keyword evidence="3" id="KW-0695">RNA-directed DNA polymerase</keyword>
<sequence length="1065" mass="120338">MIETNLPPTSKNTWDRRALAGHGIELALSHRWDALQTDNISSQEELDDAAEQWVSMLNAIGEELGILRVPPERQQINFDKKTKLAIQTARRARMTLNKLPPDSPPATRNSLTLIFFTTKLKISIAHYKPCKGKEDQPQKPCPVSMNKAVLETGIQGILRARQKYSAKLADDPTCISQNRRLWEHKRPRPPADPIPPIHITRKGTGTELEDPTKPLGVPAMIMAIRSMKKNAAPGRNGVLTAHLKKFLEIECQQQVALEWDNAPQHHFGTNSYPQSLDYSPTADRWSLPSYLLIPPLQHLHCILNSCFVLKTQPEMWNEEVLITLPKPGQDPQILANTRGITLSCTEGKLLLTIVAQEISQRLERRKFFTSAQAGFTLGQETTSHVIALSEIIQRRRNDMQATYALFIDFKKAFDRVPHEGLWVKLEQLGIHPTLIDIVKKGYQNSEIRCRIGEDLSGPFPRLIGTRQGCPLSPLLFIIYVNDILEKITKGINVPGVPLPIKGLLFADDTLIFADNEHDVQQVIQKLDDFCDKWHFALGHKKCGVVEYMPLGIAPRSGATYVTKGGEISTVTDYKYLGCQFPNTPTRKTVQPAYYLEYQHSLLLAEKTNKLLFQSLPILVDKHIHPICKARTIQTYIMSAGTYGTEWVGMNQRRTRPIQGVIDKALRLSFGFKSHNKSINPLLASLELGVMPISIHCTKQRIRLWNKGPELKTVLKDLIQHPTKGGTTKTWVQNTKTYINKLRQQLSKETPTIDTLWILEMRALHKYLHPTTPHPQGDREQMNDEDRERSRFLDLIHTLLLIKEIEREKKRCQNVMRYHRLSLGRTSNFNVTSLNVPDVQRGVGLLTQLRVGCLPTMSKRRIALNAQHIPHHLQEGICPCCNELMDPHFEEWSHIVLNCSAMNDIRAETIGPTILSLMEYLDEEMVVDDEHLYVLLQGGILRERLKPSKLPHSIDLVFSYEVSEYGGTSLTNWINGFGHIPHLYPPGFDAHGYKPMTEFLQQAVPRFTASLYHEGKSPTTSRELCPNRAFPTEGLVGAPPTLSTSGGSIKARPKGMPKSLPATGMG</sequence>
<accession>A0A0L6VDF0</accession>
<dbReference type="PROSITE" id="PS50878">
    <property type="entry name" value="RT_POL"/>
    <property type="match status" value="1"/>
</dbReference>
<reference evidence="3 4" key="1">
    <citation type="submission" date="2015-08" db="EMBL/GenBank/DDBJ databases">
        <title>Next Generation Sequencing and Analysis of the Genome of Puccinia sorghi L Schw, the Causal Agent of Maize Common Rust.</title>
        <authorList>
            <person name="Rochi L."/>
            <person name="Burguener G."/>
            <person name="Darino M."/>
            <person name="Turjanski A."/>
            <person name="Kreff E."/>
            <person name="Dieguez M.J."/>
            <person name="Sacco F."/>
        </authorList>
    </citation>
    <scope>NUCLEOTIDE SEQUENCE [LARGE SCALE GENOMIC DNA]</scope>
    <source>
        <strain evidence="3 4">RO10H11247</strain>
    </source>
</reference>
<dbReference type="EMBL" id="LAVV01006726">
    <property type="protein sequence ID" value="KNZ58592.1"/>
    <property type="molecule type" value="Genomic_DNA"/>
</dbReference>
<dbReference type="InterPro" id="IPR000477">
    <property type="entry name" value="RT_dom"/>
</dbReference>